<dbReference type="InterPro" id="IPR044946">
    <property type="entry name" value="Restrct_endonuc_typeI_TRD_sf"/>
</dbReference>
<dbReference type="RefSeq" id="WP_169158741.1">
    <property type="nucleotide sequence ID" value="NZ_JABBFW010000001.1"/>
</dbReference>
<dbReference type="InterPro" id="IPR000055">
    <property type="entry name" value="Restrct_endonuc_typeI_TRD"/>
</dbReference>
<feature type="domain" description="Type I restriction modification DNA specificity" evidence="5">
    <location>
        <begin position="23"/>
        <end position="181"/>
    </location>
</feature>
<dbReference type="GO" id="GO:0004519">
    <property type="term" value="F:endonuclease activity"/>
    <property type="evidence" value="ECO:0007669"/>
    <property type="project" value="UniProtKB-KW"/>
</dbReference>
<sequence length="447" mass="49311">MSLPIYPNRVDTGDNLIGSVPAHWTRSALKRLATYQNGFAFKPEDWAAEGQPIIRIAQLTSDAEPNYFAGELDGRLRVSTGDLLFSWSATIDSFIWRAGDAWLNQHIFKVSPTEEATKSYLFYLIKFLAPKLADLDAHGSTMRHIKKESLGQLVYVPTLDEQVAIATFLDRETAKIDTLIAEQENLIALLAEKRQATISHAVTKGLNPNVPMTDSGVAWLGDVPAHWKLCSLRRVISAIEQGWSPECHAREAEEGEWGVLKAGCLNGGIFRPTENKALPPELSPDPSYEIHAGDLLMSRASGSPELVGSTALVMIARPRLLLSDKIFRLRLNSFMVPAYFAAALRSRALRIQIENSLSGGNGMANNLPQSSLLSFLILVPPREEQQAIAEYIDDAVNKMDRLQAESERAMNLLKERRSALIAAAVTGQIDVRDVVTQEIPAKEALFA</sequence>
<proteinExistence type="inferred from homology"/>
<keyword evidence="6" id="KW-0378">Hydrolase</keyword>
<dbReference type="Gene3D" id="3.90.220.20">
    <property type="entry name" value="DNA methylase specificity domains"/>
    <property type="match status" value="2"/>
</dbReference>
<dbReference type="GO" id="GO:0009307">
    <property type="term" value="P:DNA restriction-modification system"/>
    <property type="evidence" value="ECO:0007669"/>
    <property type="project" value="UniProtKB-KW"/>
</dbReference>
<evidence type="ECO:0000256" key="3">
    <source>
        <dbReference type="ARBA" id="ARBA00023125"/>
    </source>
</evidence>
<reference evidence="6 7" key="1">
    <citation type="submission" date="2020-04" db="EMBL/GenBank/DDBJ databases">
        <title>Azohydromonas sp. isolated from soil.</title>
        <authorList>
            <person name="Dahal R.H."/>
        </authorList>
    </citation>
    <scope>NUCLEOTIDE SEQUENCE [LARGE SCALE GENOMIC DNA]</scope>
    <source>
        <strain evidence="6 7">G-1-1-14</strain>
    </source>
</reference>
<dbReference type="CDD" id="cd17254">
    <property type="entry name" value="RMtype1_S_FclI-TRD1-CR1_like"/>
    <property type="match status" value="1"/>
</dbReference>
<protein>
    <submittedName>
        <fullName evidence="6">Restriction endonuclease subunit S</fullName>
    </submittedName>
</protein>
<keyword evidence="4" id="KW-0175">Coiled coil</keyword>
<dbReference type="AlphaFoldDB" id="A0A848F712"/>
<feature type="coiled-coil region" evidence="4">
    <location>
        <begin position="392"/>
        <end position="419"/>
    </location>
</feature>
<evidence type="ECO:0000259" key="5">
    <source>
        <dbReference type="Pfam" id="PF01420"/>
    </source>
</evidence>
<evidence type="ECO:0000256" key="4">
    <source>
        <dbReference type="SAM" id="Coils"/>
    </source>
</evidence>
<evidence type="ECO:0000256" key="2">
    <source>
        <dbReference type="ARBA" id="ARBA00022747"/>
    </source>
</evidence>
<evidence type="ECO:0000313" key="7">
    <source>
        <dbReference type="Proteomes" id="UP000574067"/>
    </source>
</evidence>
<dbReference type="Proteomes" id="UP000574067">
    <property type="component" value="Unassembled WGS sequence"/>
</dbReference>
<keyword evidence="6" id="KW-0255">Endonuclease</keyword>
<gene>
    <name evidence="6" type="ORF">HHL10_02560</name>
</gene>
<keyword evidence="7" id="KW-1185">Reference proteome</keyword>
<dbReference type="GO" id="GO:0003677">
    <property type="term" value="F:DNA binding"/>
    <property type="evidence" value="ECO:0007669"/>
    <property type="project" value="UniProtKB-KW"/>
</dbReference>
<dbReference type="Pfam" id="PF01420">
    <property type="entry name" value="Methylase_S"/>
    <property type="match status" value="1"/>
</dbReference>
<dbReference type="CDD" id="cd17261">
    <property type="entry name" value="RMtype1_S_EcoKI-TRD2-CR2_like"/>
    <property type="match status" value="1"/>
</dbReference>
<evidence type="ECO:0000256" key="1">
    <source>
        <dbReference type="ARBA" id="ARBA00010923"/>
    </source>
</evidence>
<dbReference type="EMBL" id="JABBFW010000001">
    <property type="protein sequence ID" value="NML13861.1"/>
    <property type="molecule type" value="Genomic_DNA"/>
</dbReference>
<dbReference type="PANTHER" id="PTHR43140">
    <property type="entry name" value="TYPE-1 RESTRICTION ENZYME ECOKI SPECIFICITY PROTEIN"/>
    <property type="match status" value="1"/>
</dbReference>
<comment type="similarity">
    <text evidence="1">Belongs to the type-I restriction system S methylase family.</text>
</comment>
<organism evidence="6 7">
    <name type="scientific">Azohydromonas caseinilytica</name>
    <dbReference type="NCBI Taxonomy" id="2728836"/>
    <lineage>
        <taxon>Bacteria</taxon>
        <taxon>Pseudomonadati</taxon>
        <taxon>Pseudomonadota</taxon>
        <taxon>Betaproteobacteria</taxon>
        <taxon>Burkholderiales</taxon>
        <taxon>Sphaerotilaceae</taxon>
        <taxon>Azohydromonas</taxon>
    </lineage>
</organism>
<keyword evidence="6" id="KW-0540">Nuclease</keyword>
<keyword evidence="3" id="KW-0238">DNA-binding</keyword>
<comment type="caution">
    <text evidence="6">The sequence shown here is derived from an EMBL/GenBank/DDBJ whole genome shotgun (WGS) entry which is preliminary data.</text>
</comment>
<dbReference type="PANTHER" id="PTHR43140:SF1">
    <property type="entry name" value="TYPE I RESTRICTION ENZYME ECOKI SPECIFICITY SUBUNIT"/>
    <property type="match status" value="1"/>
</dbReference>
<name>A0A848F712_9BURK</name>
<evidence type="ECO:0000313" key="6">
    <source>
        <dbReference type="EMBL" id="NML13861.1"/>
    </source>
</evidence>
<dbReference type="Gene3D" id="1.10.287.1120">
    <property type="entry name" value="Bipartite methylase S protein"/>
    <property type="match status" value="1"/>
</dbReference>
<keyword evidence="2" id="KW-0680">Restriction system</keyword>
<dbReference type="SUPFAM" id="SSF116734">
    <property type="entry name" value="DNA methylase specificity domain"/>
    <property type="match status" value="2"/>
</dbReference>
<dbReference type="InterPro" id="IPR051212">
    <property type="entry name" value="Type-I_RE_S_subunit"/>
</dbReference>
<accession>A0A848F712</accession>